<feature type="domain" description="BD-FAE-like" evidence="2">
    <location>
        <begin position="68"/>
        <end position="258"/>
    </location>
</feature>
<dbReference type="SUPFAM" id="SSF53474">
    <property type="entry name" value="alpha/beta-Hydrolases"/>
    <property type="match status" value="1"/>
</dbReference>
<dbReference type="OrthoDB" id="433474at2759"/>
<evidence type="ECO:0000313" key="3">
    <source>
        <dbReference type="EMBL" id="KAI8037988.1"/>
    </source>
</evidence>
<accession>A0A9P9YJY0</accession>
<dbReference type="Proteomes" id="UP001059596">
    <property type="component" value="Unassembled WGS sequence"/>
</dbReference>
<dbReference type="InterPro" id="IPR049492">
    <property type="entry name" value="BD-FAE-like_dom"/>
</dbReference>
<dbReference type="PANTHER" id="PTHR48081">
    <property type="entry name" value="AB HYDROLASE SUPERFAMILY PROTEIN C4A8.06C"/>
    <property type="match status" value="1"/>
</dbReference>
<organism evidence="3 4">
    <name type="scientific">Drosophila gunungcola</name>
    <name type="common">fruit fly</name>
    <dbReference type="NCBI Taxonomy" id="103775"/>
    <lineage>
        <taxon>Eukaryota</taxon>
        <taxon>Metazoa</taxon>
        <taxon>Ecdysozoa</taxon>
        <taxon>Arthropoda</taxon>
        <taxon>Hexapoda</taxon>
        <taxon>Insecta</taxon>
        <taxon>Pterygota</taxon>
        <taxon>Neoptera</taxon>
        <taxon>Endopterygota</taxon>
        <taxon>Diptera</taxon>
        <taxon>Brachycera</taxon>
        <taxon>Muscomorpha</taxon>
        <taxon>Ephydroidea</taxon>
        <taxon>Drosophilidae</taxon>
        <taxon>Drosophila</taxon>
        <taxon>Sophophora</taxon>
    </lineage>
</organism>
<evidence type="ECO:0000313" key="4">
    <source>
        <dbReference type="Proteomes" id="UP001059596"/>
    </source>
</evidence>
<dbReference type="Gene3D" id="3.40.50.1820">
    <property type="entry name" value="alpha/beta hydrolase"/>
    <property type="match status" value="1"/>
</dbReference>
<sequence length="300" mass="34722">MYNPKSKDLDREYFPSYHTTRFQDQPEPNMAVQEHFIRLTQQHERDLTEKQGISVDHLRYGGGRRLVDVFYNESTPDHAPLFVFVHGGYWQMLDKSSSCSLVGPLVRRGYRVAVMDYNLCPDVTLEKLMKEFSGFISWIFDYAELTNVLEVTFAGHSAGAHLLAQILHSQEAMSPQRSKKVWALVFLCGVYDLRELYNLESVNPKNILGLSQQSAETLSPMLWEYTDVAIWSSTKLYVVAAEHDSTTFIEQSRRFAELLKKTGFRASFKVFSKYDHFDIIEETAIDESEVSKFLRNIRMD</sequence>
<comment type="caution">
    <text evidence="3">The sequence shown here is derived from an EMBL/GenBank/DDBJ whole genome shotgun (WGS) entry which is preliminary data.</text>
</comment>
<dbReference type="AlphaFoldDB" id="A0A9P9YJY0"/>
<keyword evidence="1" id="KW-0378">Hydrolase</keyword>
<keyword evidence="4" id="KW-1185">Reference proteome</keyword>
<dbReference type="InterPro" id="IPR050300">
    <property type="entry name" value="GDXG_lipolytic_enzyme"/>
</dbReference>
<reference evidence="3" key="1">
    <citation type="journal article" date="2023" name="Genome Biol. Evol.">
        <title>Long-read-based Genome Assembly of Drosophila gunungcola Reveals Fewer Chemosensory Genes in Flower-breeding Species.</title>
        <authorList>
            <person name="Negi A."/>
            <person name="Liao B.Y."/>
            <person name="Yeh S.D."/>
        </authorList>
    </citation>
    <scope>NUCLEOTIDE SEQUENCE</scope>
    <source>
        <strain evidence="3">Sukarami</strain>
    </source>
</reference>
<proteinExistence type="predicted"/>
<gene>
    <name evidence="3" type="ORF">M5D96_009029</name>
</gene>
<dbReference type="Pfam" id="PF20434">
    <property type="entry name" value="BD-FAE"/>
    <property type="match status" value="1"/>
</dbReference>
<dbReference type="GO" id="GO:0004061">
    <property type="term" value="F:arylformamidase activity"/>
    <property type="evidence" value="ECO:0007669"/>
    <property type="project" value="TreeGrafter"/>
</dbReference>
<evidence type="ECO:0000256" key="1">
    <source>
        <dbReference type="ARBA" id="ARBA00022801"/>
    </source>
</evidence>
<name>A0A9P9YJY0_9MUSC</name>
<dbReference type="InterPro" id="IPR029058">
    <property type="entry name" value="AB_hydrolase_fold"/>
</dbReference>
<dbReference type="EMBL" id="JAMKOV010000009">
    <property type="protein sequence ID" value="KAI8037988.1"/>
    <property type="molecule type" value="Genomic_DNA"/>
</dbReference>
<evidence type="ECO:0000259" key="2">
    <source>
        <dbReference type="Pfam" id="PF20434"/>
    </source>
</evidence>
<dbReference type="PANTHER" id="PTHR48081:SF33">
    <property type="entry name" value="KYNURENINE FORMAMIDASE"/>
    <property type="match status" value="1"/>
</dbReference>
<protein>
    <recommendedName>
        <fullName evidence="2">BD-FAE-like domain-containing protein</fullName>
    </recommendedName>
</protein>